<feature type="binding site" evidence="5">
    <location>
        <position position="75"/>
    </location>
    <ligand>
        <name>ATP</name>
        <dbReference type="ChEBI" id="CHEBI:30616"/>
    </ligand>
</feature>
<dbReference type="Gene3D" id="3.30.590.10">
    <property type="entry name" value="Glutamine synthetase/guanido kinase, catalytic domain"/>
    <property type="match status" value="1"/>
</dbReference>
<dbReference type="GO" id="GO:0005615">
    <property type="term" value="C:extracellular space"/>
    <property type="evidence" value="ECO:0007669"/>
    <property type="project" value="TreeGrafter"/>
</dbReference>
<feature type="domain" description="Phosphagen kinase C-terminal" evidence="7">
    <location>
        <begin position="11"/>
        <end position="238"/>
    </location>
</feature>
<evidence type="ECO:0000256" key="1">
    <source>
        <dbReference type="ARBA" id="ARBA00022679"/>
    </source>
</evidence>
<evidence type="ECO:0000256" key="5">
    <source>
        <dbReference type="PROSITE-ProRule" id="PRU00843"/>
    </source>
</evidence>
<evidence type="ECO:0000259" key="7">
    <source>
        <dbReference type="PROSITE" id="PS51510"/>
    </source>
</evidence>
<evidence type="ECO:0000256" key="2">
    <source>
        <dbReference type="ARBA" id="ARBA00022741"/>
    </source>
</evidence>
<dbReference type="GO" id="GO:0005524">
    <property type="term" value="F:ATP binding"/>
    <property type="evidence" value="ECO:0007669"/>
    <property type="project" value="UniProtKB-UniRule"/>
</dbReference>
<dbReference type="InterPro" id="IPR023660">
    <property type="entry name" value="Arg_Kinase"/>
</dbReference>
<name>A0A9D1FZD9_9FIRM</name>
<protein>
    <submittedName>
        <fullName evidence="8">Protein arginine kinase</fullName>
    </submittedName>
</protein>
<dbReference type="InterPro" id="IPR022414">
    <property type="entry name" value="ATP-guanido_PTrfase_cat"/>
</dbReference>
<comment type="similarity">
    <text evidence="5 6">Belongs to the ATP:guanido phosphotransferase family.</text>
</comment>
<dbReference type="PANTHER" id="PTHR11547">
    <property type="entry name" value="ARGININE OR CREATINE KINASE"/>
    <property type="match status" value="1"/>
</dbReference>
<comment type="caution">
    <text evidence="8">The sequence shown here is derived from an EMBL/GenBank/DDBJ whole genome shotgun (WGS) entry which is preliminary data.</text>
</comment>
<dbReference type="EMBL" id="DVJN01000083">
    <property type="protein sequence ID" value="HIS92177.1"/>
    <property type="molecule type" value="Genomic_DNA"/>
</dbReference>
<dbReference type="InterPro" id="IPR000749">
    <property type="entry name" value="ATP-guanido_PTrfase"/>
</dbReference>
<gene>
    <name evidence="8" type="ORF">IAA84_04085</name>
</gene>
<evidence type="ECO:0000256" key="6">
    <source>
        <dbReference type="RuleBase" id="RU000505"/>
    </source>
</evidence>
<evidence type="ECO:0000313" key="9">
    <source>
        <dbReference type="Proteomes" id="UP000824140"/>
    </source>
</evidence>
<organism evidence="8 9">
    <name type="scientific">Candidatus Alectryocaccomicrobium excrementavium</name>
    <dbReference type="NCBI Taxonomy" id="2840668"/>
    <lineage>
        <taxon>Bacteria</taxon>
        <taxon>Bacillati</taxon>
        <taxon>Bacillota</taxon>
        <taxon>Clostridia</taxon>
        <taxon>Candidatus Alectryocaccomicrobium</taxon>
    </lineage>
</organism>
<dbReference type="PROSITE" id="PS51510">
    <property type="entry name" value="PHOSPHAGEN_KINASE_C"/>
    <property type="match status" value="1"/>
</dbReference>
<feature type="binding site" evidence="5">
    <location>
        <begin position="160"/>
        <end position="164"/>
    </location>
    <ligand>
        <name>ATP</name>
        <dbReference type="ChEBI" id="CHEBI:30616"/>
    </ligand>
</feature>
<dbReference type="PANTHER" id="PTHR11547:SF38">
    <property type="entry name" value="ARGININE KINASE 1-RELATED"/>
    <property type="match status" value="1"/>
</dbReference>
<dbReference type="PROSITE" id="PS00112">
    <property type="entry name" value="PHOSPHAGEN_KINASE"/>
    <property type="match status" value="1"/>
</dbReference>
<dbReference type="Pfam" id="PF00217">
    <property type="entry name" value="ATP-gua_Ptrans"/>
    <property type="match status" value="1"/>
</dbReference>
<reference evidence="8" key="1">
    <citation type="submission" date="2020-10" db="EMBL/GenBank/DDBJ databases">
        <authorList>
            <person name="Gilroy R."/>
        </authorList>
    </citation>
    <scope>NUCLEOTIDE SEQUENCE</scope>
    <source>
        <strain evidence="8">13766</strain>
    </source>
</reference>
<dbReference type="SUPFAM" id="SSF55931">
    <property type="entry name" value="Glutamine synthetase/guanido kinase"/>
    <property type="match status" value="1"/>
</dbReference>
<dbReference type="CDD" id="cd07930">
    <property type="entry name" value="bacterial_phosphagen_kinase"/>
    <property type="match status" value="1"/>
</dbReference>
<dbReference type="GO" id="GO:0046314">
    <property type="term" value="P:phosphocreatine biosynthetic process"/>
    <property type="evidence" value="ECO:0007669"/>
    <property type="project" value="InterPro"/>
</dbReference>
<dbReference type="AlphaFoldDB" id="A0A9D1FZD9"/>
<evidence type="ECO:0000256" key="4">
    <source>
        <dbReference type="ARBA" id="ARBA00022840"/>
    </source>
</evidence>
<reference evidence="8" key="2">
    <citation type="journal article" date="2021" name="PeerJ">
        <title>Extensive microbial diversity within the chicken gut microbiome revealed by metagenomics and culture.</title>
        <authorList>
            <person name="Gilroy R."/>
            <person name="Ravi A."/>
            <person name="Getino M."/>
            <person name="Pursley I."/>
            <person name="Horton D.L."/>
            <person name="Alikhan N.F."/>
            <person name="Baker D."/>
            <person name="Gharbi K."/>
            <person name="Hall N."/>
            <person name="Watson M."/>
            <person name="Adriaenssens E.M."/>
            <person name="Foster-Nyarko E."/>
            <person name="Jarju S."/>
            <person name="Secka A."/>
            <person name="Antonio M."/>
            <person name="Oren A."/>
            <person name="Chaudhuri R.R."/>
            <person name="La Ragione R."/>
            <person name="Hildebrand F."/>
            <person name="Pallen M.J."/>
        </authorList>
    </citation>
    <scope>NUCLEOTIDE SEQUENCE</scope>
    <source>
        <strain evidence="8">13766</strain>
    </source>
</reference>
<keyword evidence="3 5" id="KW-0418">Kinase</keyword>
<dbReference type="Proteomes" id="UP000824140">
    <property type="component" value="Unassembled WGS sequence"/>
</dbReference>
<dbReference type="GO" id="GO:0004111">
    <property type="term" value="F:creatine kinase activity"/>
    <property type="evidence" value="ECO:0007669"/>
    <property type="project" value="InterPro"/>
</dbReference>
<feature type="binding site" evidence="5">
    <location>
        <position position="109"/>
    </location>
    <ligand>
        <name>ATP</name>
        <dbReference type="ChEBI" id="CHEBI:30616"/>
    </ligand>
</feature>
<sequence>MAVNNALERDVVVSSRVRLARNYKDIPFAPAMNREWAQETIRRAADALARQRETYQLIRMENLTNAQRRQLVEHHLISYDLLKFAELSAALIGQQDTVSVMVNEEDHLRIQALLPGMQPEKTAEMVFALDDALGADDNYAFDAQFGFLTSCPTNVGTGMRASTMLHLPALARVGKLSALLQAISKLGLTVRGIYGEGSEAQGNLYQLSNQVTLGRSEEDTLKTLIAATTQIISYERGARKALQQHDAALLEDQLMRSYGEFANARILPVKEFMSRCSDLRLAASLGYVDRDYAFIDALMMDAQDGSLSVQLGGEKNEREMDMARAEYVRAKLSE</sequence>
<feature type="binding site" evidence="5">
    <location>
        <begin position="14"/>
        <end position="18"/>
    </location>
    <ligand>
        <name>ATP</name>
        <dbReference type="ChEBI" id="CHEBI:30616"/>
    </ligand>
</feature>
<keyword evidence="2 5" id="KW-0547">Nucleotide-binding</keyword>
<accession>A0A9D1FZD9</accession>
<keyword evidence="1 5" id="KW-0808">Transferase</keyword>
<proteinExistence type="inferred from homology"/>
<evidence type="ECO:0000256" key="3">
    <source>
        <dbReference type="ARBA" id="ARBA00022777"/>
    </source>
</evidence>
<dbReference type="InterPro" id="IPR022415">
    <property type="entry name" value="ATP-guanido_PTrfase_AS"/>
</dbReference>
<evidence type="ECO:0000313" key="8">
    <source>
        <dbReference type="EMBL" id="HIS92177.1"/>
    </source>
</evidence>
<feature type="binding site" evidence="5">
    <location>
        <begin position="191"/>
        <end position="196"/>
    </location>
    <ligand>
        <name>ATP</name>
        <dbReference type="ChEBI" id="CHEBI:30616"/>
    </ligand>
</feature>
<keyword evidence="4 5" id="KW-0067">ATP-binding</keyword>
<dbReference type="InterPro" id="IPR014746">
    <property type="entry name" value="Gln_synth/guanido_kin_cat_dom"/>
</dbReference>